<proteinExistence type="predicted"/>
<dbReference type="EMBL" id="JACHZG010000001">
    <property type="protein sequence ID" value="MBB3325200.1"/>
    <property type="molecule type" value="Genomic_DNA"/>
</dbReference>
<dbReference type="AlphaFoldDB" id="A0A7W5JRX3"/>
<sequence>MYAPTEDDEVTTSVRYADQQLAAIHASLLGLTEEQARSTPCHSALSPAGLVKHVTRVMRQAVVTLTRGPDLAAELDLAAHEASFVLADDETAAGVLEQFEAARPGYLAAIAGTDPDARTLTPPAPWDGIDDERPVRRRYQLLHQIEELARHAGHADILREQIDGVSVPALVLTEDGAPPNDFFAPYVPAPGTLGA</sequence>
<dbReference type="InterPro" id="IPR034660">
    <property type="entry name" value="DinB/YfiT-like"/>
</dbReference>
<dbReference type="InterPro" id="IPR007061">
    <property type="entry name" value="MST-like"/>
</dbReference>
<dbReference type="Pfam" id="PF04978">
    <property type="entry name" value="MST"/>
    <property type="match status" value="1"/>
</dbReference>
<accession>A0A7W5JRX3</accession>
<reference evidence="1 2" key="1">
    <citation type="submission" date="2020-08" db="EMBL/GenBank/DDBJ databases">
        <title>Sequencing the genomes of 1000 actinobacteria strains.</title>
        <authorList>
            <person name="Klenk H.-P."/>
        </authorList>
    </citation>
    <scope>NUCLEOTIDE SEQUENCE [LARGE SCALE GENOMIC DNA]</scope>
    <source>
        <strain evidence="1 2">DSM 11053</strain>
    </source>
</reference>
<protein>
    <recommendedName>
        <fullName evidence="3">DUF664 domain-containing protein</fullName>
    </recommendedName>
</protein>
<evidence type="ECO:0000313" key="2">
    <source>
        <dbReference type="Proteomes" id="UP000565572"/>
    </source>
</evidence>
<dbReference type="SUPFAM" id="SSF109854">
    <property type="entry name" value="DinB/YfiT-like putative metalloenzymes"/>
    <property type="match status" value="1"/>
</dbReference>
<organism evidence="1 2">
    <name type="scientific">Microlunatus antarcticus</name>
    <dbReference type="NCBI Taxonomy" id="53388"/>
    <lineage>
        <taxon>Bacteria</taxon>
        <taxon>Bacillati</taxon>
        <taxon>Actinomycetota</taxon>
        <taxon>Actinomycetes</taxon>
        <taxon>Propionibacteriales</taxon>
        <taxon>Propionibacteriaceae</taxon>
        <taxon>Microlunatus</taxon>
    </lineage>
</organism>
<keyword evidence="2" id="KW-1185">Reference proteome</keyword>
<name>A0A7W5JRX3_9ACTN</name>
<dbReference type="Gene3D" id="1.20.120.450">
    <property type="entry name" value="dinb family like domain"/>
    <property type="match status" value="1"/>
</dbReference>
<comment type="caution">
    <text evidence="1">The sequence shown here is derived from an EMBL/GenBank/DDBJ whole genome shotgun (WGS) entry which is preliminary data.</text>
</comment>
<dbReference type="Proteomes" id="UP000565572">
    <property type="component" value="Unassembled WGS sequence"/>
</dbReference>
<gene>
    <name evidence="1" type="ORF">FHX39_000144</name>
</gene>
<evidence type="ECO:0008006" key="3">
    <source>
        <dbReference type="Google" id="ProtNLM"/>
    </source>
</evidence>
<evidence type="ECO:0000313" key="1">
    <source>
        <dbReference type="EMBL" id="MBB3325200.1"/>
    </source>
</evidence>
<dbReference type="RefSeq" id="WP_183335925.1">
    <property type="nucleotide sequence ID" value="NZ_JACHZG010000001.1"/>
</dbReference>